<keyword evidence="1" id="KW-0808">Transferase</keyword>
<keyword evidence="1" id="KW-0418">Kinase</keyword>
<keyword evidence="1" id="KW-0723">Serine/threonine-protein kinase</keyword>
<accession>A0AAQ3EM98</accession>
<dbReference type="EMBL" id="CP125292">
    <property type="protein sequence ID" value="WHM20860.1"/>
    <property type="molecule type" value="Genomic_DNA"/>
</dbReference>
<dbReference type="AlphaFoldDB" id="A0AAQ3EM98"/>
<name>A0AAQ3EM98_BACIU</name>
<proteinExistence type="predicted"/>
<protein>
    <submittedName>
        <fullName evidence="1">Serine/threonine protein kinase</fullName>
    </submittedName>
</protein>
<dbReference type="Proteomes" id="UP001229422">
    <property type="component" value="Chromosome"/>
</dbReference>
<dbReference type="GO" id="GO:0004674">
    <property type="term" value="F:protein serine/threonine kinase activity"/>
    <property type="evidence" value="ECO:0007669"/>
    <property type="project" value="UniProtKB-KW"/>
</dbReference>
<dbReference type="RefSeq" id="WP_041056212.1">
    <property type="nucleotide sequence ID" value="NZ_CP035164.1"/>
</dbReference>
<gene>
    <name evidence="1" type="ORF">QL281_19035</name>
</gene>
<reference evidence="1" key="1">
    <citation type="submission" date="2023-05" db="EMBL/GenBank/DDBJ databases">
        <title>Complete genome sequence of Bacillus subtilis SRCM117797 isolated from Soybean paste.</title>
        <authorList>
            <person name="Abraha H.B."/>
            <person name="Kim K.-P."/>
            <person name="Ryu M.-S."/>
            <person name="Jeong D.-Y."/>
        </authorList>
    </citation>
    <scope>NUCLEOTIDE SEQUENCE</scope>
    <source>
        <strain evidence="1">SRCM117797</strain>
    </source>
</reference>
<organism evidence="1 2">
    <name type="scientific">Bacillus subtilis</name>
    <dbReference type="NCBI Taxonomy" id="1423"/>
    <lineage>
        <taxon>Bacteria</taxon>
        <taxon>Bacillati</taxon>
        <taxon>Bacillota</taxon>
        <taxon>Bacilli</taxon>
        <taxon>Bacillales</taxon>
        <taxon>Bacillaceae</taxon>
        <taxon>Bacillus</taxon>
    </lineage>
</organism>
<evidence type="ECO:0000313" key="1">
    <source>
        <dbReference type="EMBL" id="WHM20860.1"/>
    </source>
</evidence>
<evidence type="ECO:0000313" key="2">
    <source>
        <dbReference type="Proteomes" id="UP001229422"/>
    </source>
</evidence>
<sequence>MKEYEEKYQETKAKHLVLWKDLISKIFDGVPTSQMTITDRSHIVRILHKIGSSEADNHTFMPAGGGDDLTDSVFSSEDGRIELNFSGNVLIVNPTKLSFHPIGENPEWWYFRLDTSSFNRSKVYEDQQDEETNTHQLIDESELHWSVHFNGEEVLELTSGEYEDRSLWEEGFLGYDEDGREIKMPDTTRIVTRMINGGSFVIFPKYSLYNRNSATYDGRHRKVTNEEFASYIKDVVASLDKK</sequence>